<evidence type="ECO:0000259" key="1">
    <source>
        <dbReference type="Pfam" id="PF13472"/>
    </source>
</evidence>
<dbReference type="InterPro" id="IPR051532">
    <property type="entry name" value="Ester_Hydrolysis_Enzymes"/>
</dbReference>
<dbReference type="Pfam" id="PF13472">
    <property type="entry name" value="Lipase_GDSL_2"/>
    <property type="match status" value="1"/>
</dbReference>
<name>A0A8A0RN56_9FIRM</name>
<dbReference type="EMBL" id="CP059066">
    <property type="protein sequence ID" value="QSQ09693.1"/>
    <property type="molecule type" value="Genomic_DNA"/>
</dbReference>
<dbReference type="Gene3D" id="3.40.50.1110">
    <property type="entry name" value="SGNH hydrolase"/>
    <property type="match status" value="1"/>
</dbReference>
<organism evidence="2 3">
    <name type="scientific">Koleobacter methoxysyntrophicus</name>
    <dbReference type="NCBI Taxonomy" id="2751313"/>
    <lineage>
        <taxon>Bacteria</taxon>
        <taxon>Bacillati</taxon>
        <taxon>Bacillota</taxon>
        <taxon>Clostridia</taxon>
        <taxon>Koleobacterales</taxon>
        <taxon>Koleobacteraceae</taxon>
        <taxon>Koleobacter</taxon>
    </lineage>
</organism>
<dbReference type="RefSeq" id="WP_206707034.1">
    <property type="nucleotide sequence ID" value="NZ_CP059066.1"/>
</dbReference>
<dbReference type="AlphaFoldDB" id="A0A8A0RN56"/>
<dbReference type="Proteomes" id="UP000662904">
    <property type="component" value="Chromosome"/>
</dbReference>
<evidence type="ECO:0000313" key="3">
    <source>
        <dbReference type="Proteomes" id="UP000662904"/>
    </source>
</evidence>
<gene>
    <name evidence="2" type="ORF">H0A61_02072</name>
</gene>
<dbReference type="InterPro" id="IPR036514">
    <property type="entry name" value="SGNH_hydro_sf"/>
</dbReference>
<dbReference type="InterPro" id="IPR013830">
    <property type="entry name" value="SGNH_hydro"/>
</dbReference>
<reference evidence="2" key="1">
    <citation type="submission" date="2020-07" db="EMBL/GenBank/DDBJ databases">
        <title>Koleobacter methoxysyntrophicus gen. nov., sp. nov., a novel anaerobic bacterium isolated from deep subsurface oil field and proposal of Koleobacterales ord. nov. in the phylum Firmicutes.</title>
        <authorList>
            <person name="Sakamoto S."/>
            <person name="Tamaki H."/>
        </authorList>
    </citation>
    <scope>NUCLEOTIDE SEQUENCE</scope>
    <source>
        <strain evidence="2">NRmbB1</strain>
    </source>
</reference>
<proteinExistence type="predicted"/>
<protein>
    <recommendedName>
        <fullName evidence="1">SGNH hydrolase-type esterase domain-containing protein</fullName>
    </recommendedName>
</protein>
<sequence>MIACFGDSITAGRPGVSYLRYLKGNKDYRNFGLGGDTLLGLSKRIGCFLMKSSCKEFIIEIGANDILLPFLSKYSKAWNKTVDRIIARGSIPLSKVADFIEEYEKLICKLSDKQIKVISIPCIGENIESDLNAKVNEYNESIRNLCIKYGVAFVDFNKWQKEIINNSNPGTGYFISKDPFDVMIDSLTTTYLGFSSWISKKRKLILTVDGIHLNKNGAKGLARLIEENVKSKNNGSYLSALCKR</sequence>
<evidence type="ECO:0000313" key="2">
    <source>
        <dbReference type="EMBL" id="QSQ09693.1"/>
    </source>
</evidence>
<feature type="domain" description="SGNH hydrolase-type esterase" evidence="1">
    <location>
        <begin position="4"/>
        <end position="160"/>
    </location>
</feature>
<dbReference type="SUPFAM" id="SSF52266">
    <property type="entry name" value="SGNH hydrolase"/>
    <property type="match status" value="1"/>
</dbReference>
<keyword evidence="3" id="KW-1185">Reference proteome</keyword>
<dbReference type="PANTHER" id="PTHR30383">
    <property type="entry name" value="THIOESTERASE 1/PROTEASE 1/LYSOPHOSPHOLIPASE L1"/>
    <property type="match status" value="1"/>
</dbReference>
<accession>A0A8A0RN56</accession>
<dbReference type="KEGG" id="kme:H0A61_02072"/>